<dbReference type="InterPro" id="IPR023828">
    <property type="entry name" value="Peptidase_S8_Ser-AS"/>
</dbReference>
<comment type="similarity">
    <text evidence="5">Belongs to the peptidase S8 family.</text>
</comment>
<accession>A0A4R5TV64</accession>
<keyword evidence="9" id="KW-1185">Reference proteome</keyword>
<feature type="active site" description="Charge relay system" evidence="4 5">
    <location>
        <position position="642"/>
    </location>
</feature>
<feature type="domain" description="Peptidase S8/S53" evidence="6">
    <location>
        <begin position="217"/>
        <end position="683"/>
    </location>
</feature>
<dbReference type="InterPro" id="IPR000209">
    <property type="entry name" value="Peptidase_S8/S53_dom"/>
</dbReference>
<name>A0A4R5TV64_9GAMM</name>
<dbReference type="PROSITE" id="PS51892">
    <property type="entry name" value="SUBTILASE"/>
    <property type="match status" value="1"/>
</dbReference>
<dbReference type="RefSeq" id="WP_133321429.1">
    <property type="nucleotide sequence ID" value="NZ_SMTF01000004.1"/>
</dbReference>
<dbReference type="SUPFAM" id="SSF52743">
    <property type="entry name" value="Subtilisin-like"/>
    <property type="match status" value="1"/>
</dbReference>
<dbReference type="InterPro" id="IPR036852">
    <property type="entry name" value="Peptidase_S8/S53_dom_sf"/>
</dbReference>
<dbReference type="Pfam" id="PF02225">
    <property type="entry name" value="PA"/>
    <property type="match status" value="1"/>
</dbReference>
<feature type="domain" description="PA" evidence="7">
    <location>
        <begin position="480"/>
        <end position="564"/>
    </location>
</feature>
<comment type="caution">
    <text evidence="8">The sequence shown here is derived from an EMBL/GenBank/DDBJ whole genome shotgun (WGS) entry which is preliminary data.</text>
</comment>
<evidence type="ECO:0000259" key="7">
    <source>
        <dbReference type="Pfam" id="PF02225"/>
    </source>
</evidence>
<sequence>MSRARTFGWTAGLLAIAAIAGAAVLTKAGPVAGLLSGSDARTQPAQPPGAGTAVVGERLAGLGIDGPPARAAVDGAKGTFIVVFREPALGAYRGGIASLPEPKRTVGARGKAKLDVNAPQARNYVSYLRGRQADHKGSIERSIGRPLDVRLGMQHAVNGIVAEVSAVEAERIRNLPEVLLVEEYREYLLDTDLGPALIGAEPVWTGTNPGAPTAYKGEGIVFGILDSGINWGSPSFSALSAIDGYQHVNPRGAGNYLGTCAAGGVDAGRCNDKLIGGYDFVCGAPGNQCGLANIREEPGFGDTNGHGSHTASTAGGNRRAVEFGGHDLEISGVAPRANIVAFDVCYTNTATGQGLCPNVSAVAAVNQAIADGVVDVINYSIGGGAQPWSEAVSLAFLNAVDAGIYIAASAGNSGPGPNTMGHLEPWVASTAASQHGRGDFLTVLEVTGPAPVPEPLGAVIMNPGSNGVAQTVSIPGTSRLVVSPGIDTAADGCLPNPYPADSLTGAIIVIRRGTCGFAEKVNNAAAAGAAAVVIANNAAGGIIPSVPGTTIPAFGILQADGNALRNFAAANPGATTAGIPYPAIIMTNTPDALGAFSSRGPAGTFDLLKPDVTAPGVRVLAVTAGTTLTGFENAIDLYNGTSMASPHQAGAAGLVRQARPGWTVPEIKSALALTADQTVLLEDQVTPATPFGAGSGRIRVDKAINAGLVMDESVANYLAANPATGGQPSTLNQPSLASASCFTSCSFQRTFRNTQARAMTWRVTLEGLPGRTNGANLKFAANGTATLNVLVDTKSLPADGSWHFGTVVLTPTTAGTNASVLRMPVAVSVPPPAIVLPDVIASLQANRSGAGTGSVANVGGSTLHYTIDNAGVASTTVVDVPRGTLTSGYASSFLSDNATPALFAADDFVLSTPLTVRSVYTEGFTVTSGSLLTSATRFGWAIFADAGGNPAGSPSNLSSAVWSYESAPNGPGITITTSGQFNHVRFDLAAAGQAPTLPAGRYWLVPYARTTTNFRWVWFGSQTATGDFRTMTQNAGGTAAWTTPAAAYNGLNLNIVGEVPCGAPWIGPVTPVVGNVLAGNANTLRIALSSAGLAPGSSNVAYICASSNDPLKPKAAGRVRLNVTP</sequence>
<dbReference type="SUPFAM" id="SSF52025">
    <property type="entry name" value="PA domain"/>
    <property type="match status" value="1"/>
</dbReference>
<dbReference type="GO" id="GO:0006508">
    <property type="term" value="P:proteolysis"/>
    <property type="evidence" value="ECO:0007669"/>
    <property type="project" value="UniProtKB-KW"/>
</dbReference>
<dbReference type="InterPro" id="IPR015500">
    <property type="entry name" value="Peptidase_S8_subtilisin-rel"/>
</dbReference>
<dbReference type="PANTHER" id="PTHR10795">
    <property type="entry name" value="PROPROTEIN CONVERTASE SUBTILISIN/KEXIN"/>
    <property type="match status" value="1"/>
</dbReference>
<dbReference type="PROSITE" id="PS00138">
    <property type="entry name" value="SUBTILASE_SER"/>
    <property type="match status" value="1"/>
</dbReference>
<dbReference type="GO" id="GO:0004252">
    <property type="term" value="F:serine-type endopeptidase activity"/>
    <property type="evidence" value="ECO:0007669"/>
    <property type="project" value="UniProtKB-UniRule"/>
</dbReference>
<keyword evidence="3 5" id="KW-0720">Serine protease</keyword>
<dbReference type="InterPro" id="IPR045051">
    <property type="entry name" value="SBT"/>
</dbReference>
<dbReference type="Proteomes" id="UP000294796">
    <property type="component" value="Unassembled WGS sequence"/>
</dbReference>
<dbReference type="Pfam" id="PF00082">
    <property type="entry name" value="Peptidase_S8"/>
    <property type="match status" value="1"/>
</dbReference>
<evidence type="ECO:0000313" key="9">
    <source>
        <dbReference type="Proteomes" id="UP000294796"/>
    </source>
</evidence>
<keyword evidence="2 5" id="KW-0378">Hydrolase</keyword>
<dbReference type="Gene3D" id="3.40.50.200">
    <property type="entry name" value="Peptidase S8/S53 domain"/>
    <property type="match status" value="1"/>
</dbReference>
<dbReference type="PRINTS" id="PR00723">
    <property type="entry name" value="SUBTILISIN"/>
</dbReference>
<proteinExistence type="inferred from homology"/>
<protein>
    <submittedName>
        <fullName evidence="8">Protease domain-containing protein</fullName>
    </submittedName>
</protein>
<evidence type="ECO:0000259" key="6">
    <source>
        <dbReference type="Pfam" id="PF00082"/>
    </source>
</evidence>
<evidence type="ECO:0000256" key="3">
    <source>
        <dbReference type="ARBA" id="ARBA00022825"/>
    </source>
</evidence>
<evidence type="ECO:0000256" key="4">
    <source>
        <dbReference type="PIRSR" id="PIRSR615500-1"/>
    </source>
</evidence>
<evidence type="ECO:0000256" key="5">
    <source>
        <dbReference type="PROSITE-ProRule" id="PRU01240"/>
    </source>
</evidence>
<feature type="active site" description="Charge relay system" evidence="4 5">
    <location>
        <position position="306"/>
    </location>
</feature>
<dbReference type="OrthoDB" id="1114329at2"/>
<organism evidence="8 9">
    <name type="scientific">Luteimonas aestuarii</name>
    <dbReference type="NCBI Taxonomy" id="453837"/>
    <lineage>
        <taxon>Bacteria</taxon>
        <taxon>Pseudomonadati</taxon>
        <taxon>Pseudomonadota</taxon>
        <taxon>Gammaproteobacteria</taxon>
        <taxon>Lysobacterales</taxon>
        <taxon>Lysobacteraceae</taxon>
        <taxon>Luteimonas</taxon>
    </lineage>
</organism>
<keyword evidence="1 5" id="KW-0645">Protease</keyword>
<dbReference type="Gene3D" id="3.50.30.30">
    <property type="match status" value="1"/>
</dbReference>
<dbReference type="InterPro" id="IPR046450">
    <property type="entry name" value="PA_dom_sf"/>
</dbReference>
<evidence type="ECO:0000313" key="8">
    <source>
        <dbReference type="EMBL" id="TDK24977.1"/>
    </source>
</evidence>
<dbReference type="EMBL" id="SMTF01000004">
    <property type="protein sequence ID" value="TDK24977.1"/>
    <property type="molecule type" value="Genomic_DNA"/>
</dbReference>
<gene>
    <name evidence="8" type="ORF">E2F46_07315</name>
</gene>
<evidence type="ECO:0000256" key="2">
    <source>
        <dbReference type="ARBA" id="ARBA00022801"/>
    </source>
</evidence>
<feature type="active site" description="Charge relay system" evidence="4 5">
    <location>
        <position position="226"/>
    </location>
</feature>
<dbReference type="AlphaFoldDB" id="A0A4R5TV64"/>
<evidence type="ECO:0000256" key="1">
    <source>
        <dbReference type="ARBA" id="ARBA00022670"/>
    </source>
</evidence>
<dbReference type="InterPro" id="IPR003137">
    <property type="entry name" value="PA_domain"/>
</dbReference>
<reference evidence="8 9" key="1">
    <citation type="submission" date="2019-03" db="EMBL/GenBank/DDBJ databases">
        <title>Luteimonas zhaokaii sp.nov., isolated from the rectal contents of Plateau pika in Yushu, Qinghai Province, China.</title>
        <authorList>
            <person name="Zhang G."/>
        </authorList>
    </citation>
    <scope>NUCLEOTIDE SEQUENCE [LARGE SCALE GENOMIC DNA]</scope>
    <source>
        <strain evidence="8 9">B9</strain>
    </source>
</reference>